<accession>T0RK13</accession>
<name>T0RK13_SAPDV</name>
<dbReference type="EMBL" id="JH767176">
    <property type="protein sequence ID" value="EQC30282.1"/>
    <property type="molecule type" value="Genomic_DNA"/>
</dbReference>
<proteinExistence type="predicted"/>
<keyword evidence="2" id="KW-1185">Reference proteome</keyword>
<dbReference type="InterPro" id="IPR011009">
    <property type="entry name" value="Kinase-like_dom_sf"/>
</dbReference>
<dbReference type="Proteomes" id="UP000030762">
    <property type="component" value="Unassembled WGS sequence"/>
</dbReference>
<reference evidence="1 2" key="1">
    <citation type="submission" date="2012-04" db="EMBL/GenBank/DDBJ databases">
        <title>The Genome Sequence of Saprolegnia declina VS20.</title>
        <authorList>
            <consortium name="The Broad Institute Genome Sequencing Platform"/>
            <person name="Russ C."/>
            <person name="Nusbaum C."/>
            <person name="Tyler B."/>
            <person name="van West P."/>
            <person name="Dieguez-Uribeondo J."/>
            <person name="de Bruijn I."/>
            <person name="Tripathy S."/>
            <person name="Jiang R."/>
            <person name="Young S.K."/>
            <person name="Zeng Q."/>
            <person name="Gargeya S."/>
            <person name="Fitzgerald M."/>
            <person name="Haas B."/>
            <person name="Abouelleil A."/>
            <person name="Alvarado L."/>
            <person name="Arachchi H.M."/>
            <person name="Berlin A."/>
            <person name="Chapman S.B."/>
            <person name="Goldberg J."/>
            <person name="Griggs A."/>
            <person name="Gujja S."/>
            <person name="Hansen M."/>
            <person name="Howarth C."/>
            <person name="Imamovic A."/>
            <person name="Larimer J."/>
            <person name="McCowen C."/>
            <person name="Montmayeur A."/>
            <person name="Murphy C."/>
            <person name="Neiman D."/>
            <person name="Pearson M."/>
            <person name="Priest M."/>
            <person name="Roberts A."/>
            <person name="Saif S."/>
            <person name="Shea T."/>
            <person name="Sisk P."/>
            <person name="Sykes S."/>
            <person name="Wortman J."/>
            <person name="Nusbaum C."/>
            <person name="Birren B."/>
        </authorList>
    </citation>
    <scope>NUCLEOTIDE SEQUENCE [LARGE SCALE GENOMIC DNA]</scope>
    <source>
        <strain evidence="1 2">VS20</strain>
    </source>
</reference>
<dbReference type="OrthoDB" id="1028014at2759"/>
<protein>
    <recommendedName>
        <fullName evidence="3">Protein kinase domain-containing protein</fullName>
    </recommendedName>
</protein>
<dbReference type="Gene3D" id="1.10.510.10">
    <property type="entry name" value="Transferase(Phosphotransferase) domain 1"/>
    <property type="match status" value="1"/>
</dbReference>
<dbReference type="RefSeq" id="XP_008616135.1">
    <property type="nucleotide sequence ID" value="XM_008617913.1"/>
</dbReference>
<gene>
    <name evidence="1" type="ORF">SDRG_11859</name>
</gene>
<dbReference type="SUPFAM" id="SSF56112">
    <property type="entry name" value="Protein kinase-like (PK-like)"/>
    <property type="match status" value="1"/>
</dbReference>
<evidence type="ECO:0000313" key="2">
    <source>
        <dbReference type="Proteomes" id="UP000030762"/>
    </source>
</evidence>
<dbReference type="InParanoid" id="T0RK13"/>
<dbReference type="AlphaFoldDB" id="T0RK13"/>
<evidence type="ECO:0000313" key="1">
    <source>
        <dbReference type="EMBL" id="EQC30282.1"/>
    </source>
</evidence>
<sequence length="101" mass="11292">MSDTCPQWLRDLANRCLSFDPTERPTAEDIIKTLLPHRDTTAFDLFEVDGEADDVEEPSDALVEEVDGVEEPSDAPSPIEEEEAVGYATRFLRYIAAFGRS</sequence>
<evidence type="ECO:0008006" key="3">
    <source>
        <dbReference type="Google" id="ProtNLM"/>
    </source>
</evidence>
<dbReference type="GeneID" id="19952586"/>
<organism evidence="1 2">
    <name type="scientific">Saprolegnia diclina (strain VS20)</name>
    <dbReference type="NCBI Taxonomy" id="1156394"/>
    <lineage>
        <taxon>Eukaryota</taxon>
        <taxon>Sar</taxon>
        <taxon>Stramenopiles</taxon>
        <taxon>Oomycota</taxon>
        <taxon>Saprolegniomycetes</taxon>
        <taxon>Saprolegniales</taxon>
        <taxon>Saprolegniaceae</taxon>
        <taxon>Saprolegnia</taxon>
    </lineage>
</organism>
<dbReference type="VEuPathDB" id="FungiDB:SDRG_11859"/>